<dbReference type="GO" id="GO:0016627">
    <property type="term" value="F:oxidoreductase activity, acting on the CH-CH group of donors"/>
    <property type="evidence" value="ECO:0007669"/>
    <property type="project" value="TreeGrafter"/>
</dbReference>
<protein>
    <recommendedName>
        <fullName evidence="2">Pyridoxamine 5'-phosphate oxidase N-terminal domain-containing protein</fullName>
    </recommendedName>
</protein>
<keyword evidence="1" id="KW-0560">Oxidoreductase</keyword>
<proteinExistence type="predicted"/>
<dbReference type="Proteomes" id="UP000641514">
    <property type="component" value="Unassembled WGS sequence"/>
</dbReference>
<dbReference type="GO" id="GO:0070967">
    <property type="term" value="F:coenzyme F420 binding"/>
    <property type="evidence" value="ECO:0007669"/>
    <property type="project" value="TreeGrafter"/>
</dbReference>
<feature type="domain" description="Pyridoxamine 5'-phosphate oxidase N-terminal" evidence="2">
    <location>
        <begin position="26"/>
        <end position="156"/>
    </location>
</feature>
<sequence>MDTATHPTPQLDERFSAPGATEADWDRIDTALTDAEVYWISTVRPPGQPHVTPLIGIWRENEYWFCTGADEQKAKNLAANARATVTTGTNVLDRGVDVVIEGKVQVETNAPLLQTIAAQYIEKYGSGWTFDVVDGHFEHADGGRAVVYRLTPTTVFAFTKGAFSQTRFTFERAHH</sequence>
<dbReference type="EMBL" id="BMJH01000001">
    <property type="protein sequence ID" value="GGC54396.1"/>
    <property type="molecule type" value="Genomic_DNA"/>
</dbReference>
<dbReference type="InterPro" id="IPR052019">
    <property type="entry name" value="F420H2_bilvrd_red/Heme_oxyg"/>
</dbReference>
<dbReference type="RefSeq" id="WP_188670066.1">
    <property type="nucleotide sequence ID" value="NZ_BMJH01000001.1"/>
</dbReference>
<keyword evidence="4" id="KW-1185">Reference proteome</keyword>
<dbReference type="InterPro" id="IPR012349">
    <property type="entry name" value="Split_barrel_FMN-bd"/>
</dbReference>
<name>A0A916U124_9ACTN</name>
<evidence type="ECO:0000313" key="3">
    <source>
        <dbReference type="EMBL" id="GGC54396.1"/>
    </source>
</evidence>
<comment type="caution">
    <text evidence="3">The sequence shown here is derived from an EMBL/GenBank/DDBJ whole genome shotgun (WGS) entry which is preliminary data.</text>
</comment>
<dbReference type="PANTHER" id="PTHR35176:SF4">
    <property type="entry name" value="PYRIDOXAMINE 5'-PHOSPHATE OXIDASE-RELATED FMN-BINDING"/>
    <property type="match status" value="1"/>
</dbReference>
<accession>A0A916U124</accession>
<evidence type="ECO:0000259" key="2">
    <source>
        <dbReference type="Pfam" id="PF01243"/>
    </source>
</evidence>
<dbReference type="GO" id="GO:0005829">
    <property type="term" value="C:cytosol"/>
    <property type="evidence" value="ECO:0007669"/>
    <property type="project" value="TreeGrafter"/>
</dbReference>
<organism evidence="3 4">
    <name type="scientific">Hoyosella rhizosphaerae</name>
    <dbReference type="NCBI Taxonomy" id="1755582"/>
    <lineage>
        <taxon>Bacteria</taxon>
        <taxon>Bacillati</taxon>
        <taxon>Actinomycetota</taxon>
        <taxon>Actinomycetes</taxon>
        <taxon>Mycobacteriales</taxon>
        <taxon>Hoyosellaceae</taxon>
        <taxon>Hoyosella</taxon>
    </lineage>
</organism>
<dbReference type="Gene3D" id="2.30.110.10">
    <property type="entry name" value="Electron Transport, Fmn-binding Protein, Chain A"/>
    <property type="match status" value="1"/>
</dbReference>
<dbReference type="InterPro" id="IPR011576">
    <property type="entry name" value="Pyridox_Oxase_N"/>
</dbReference>
<dbReference type="SUPFAM" id="SSF50475">
    <property type="entry name" value="FMN-binding split barrel"/>
    <property type="match status" value="1"/>
</dbReference>
<evidence type="ECO:0000313" key="4">
    <source>
        <dbReference type="Proteomes" id="UP000641514"/>
    </source>
</evidence>
<reference evidence="3" key="1">
    <citation type="journal article" date="2014" name="Int. J. Syst. Evol. Microbiol.">
        <title>Complete genome sequence of Corynebacterium casei LMG S-19264T (=DSM 44701T), isolated from a smear-ripened cheese.</title>
        <authorList>
            <consortium name="US DOE Joint Genome Institute (JGI-PGF)"/>
            <person name="Walter F."/>
            <person name="Albersmeier A."/>
            <person name="Kalinowski J."/>
            <person name="Ruckert C."/>
        </authorList>
    </citation>
    <scope>NUCLEOTIDE SEQUENCE</scope>
    <source>
        <strain evidence="3">CGMCC 1.15478</strain>
    </source>
</reference>
<gene>
    <name evidence="3" type="ORF">GCM10011410_03460</name>
</gene>
<dbReference type="AlphaFoldDB" id="A0A916U124"/>
<evidence type="ECO:0000256" key="1">
    <source>
        <dbReference type="ARBA" id="ARBA00023002"/>
    </source>
</evidence>
<reference evidence="3" key="2">
    <citation type="submission" date="2020-09" db="EMBL/GenBank/DDBJ databases">
        <authorList>
            <person name="Sun Q."/>
            <person name="Zhou Y."/>
        </authorList>
    </citation>
    <scope>NUCLEOTIDE SEQUENCE</scope>
    <source>
        <strain evidence="3">CGMCC 1.15478</strain>
    </source>
</reference>
<dbReference type="PANTHER" id="PTHR35176">
    <property type="entry name" value="HEME OXYGENASE HI_0854-RELATED"/>
    <property type="match status" value="1"/>
</dbReference>
<dbReference type="Pfam" id="PF01243">
    <property type="entry name" value="PNPOx_N"/>
    <property type="match status" value="1"/>
</dbReference>